<evidence type="ECO:0000256" key="1">
    <source>
        <dbReference type="ARBA" id="ARBA00004842"/>
    </source>
</evidence>
<keyword evidence="6 11" id="KW-0547">Nucleotide-binding</keyword>
<dbReference type="OrthoDB" id="9800332at2"/>
<dbReference type="UniPathway" id="UPA00053">
    <property type="reaction ID" value="UER00088"/>
</dbReference>
<dbReference type="Gene3D" id="3.40.50.300">
    <property type="entry name" value="P-loop containing nucleotide triphosphate hydrolases"/>
    <property type="match status" value="1"/>
</dbReference>
<feature type="binding site" evidence="11">
    <location>
        <position position="42"/>
    </location>
    <ligand>
        <name>substrate</name>
    </ligand>
</feature>
<dbReference type="InterPro" id="IPR000623">
    <property type="entry name" value="Shikimate_kinase/TSH1"/>
</dbReference>
<dbReference type="GO" id="GO:0005524">
    <property type="term" value="F:ATP binding"/>
    <property type="evidence" value="ECO:0007669"/>
    <property type="project" value="UniProtKB-UniRule"/>
</dbReference>
<dbReference type="PANTHER" id="PTHR21087:SF16">
    <property type="entry name" value="SHIKIMATE KINASE 1, CHLOROPLASTIC"/>
    <property type="match status" value="1"/>
</dbReference>
<keyword evidence="8 11" id="KW-0067">ATP-binding</keyword>
<evidence type="ECO:0000256" key="3">
    <source>
        <dbReference type="ARBA" id="ARBA00012154"/>
    </source>
</evidence>
<dbReference type="CDD" id="cd00464">
    <property type="entry name" value="SK"/>
    <property type="match status" value="1"/>
</dbReference>
<dbReference type="GO" id="GO:0009073">
    <property type="term" value="P:aromatic amino acid family biosynthetic process"/>
    <property type="evidence" value="ECO:0007669"/>
    <property type="project" value="UniProtKB-KW"/>
</dbReference>
<dbReference type="Pfam" id="PF01202">
    <property type="entry name" value="SKI"/>
    <property type="match status" value="1"/>
</dbReference>
<comment type="subcellular location">
    <subcellularLocation>
        <location evidence="11">Cytoplasm</location>
    </subcellularLocation>
</comment>
<dbReference type="GO" id="GO:0005829">
    <property type="term" value="C:cytosol"/>
    <property type="evidence" value="ECO:0007669"/>
    <property type="project" value="TreeGrafter"/>
</dbReference>
<evidence type="ECO:0000256" key="11">
    <source>
        <dbReference type="HAMAP-Rule" id="MF_00109"/>
    </source>
</evidence>
<dbReference type="Proteomes" id="UP000271374">
    <property type="component" value="Unassembled WGS sequence"/>
</dbReference>
<comment type="pathway">
    <text evidence="1 11">Metabolic intermediate biosynthesis; chorismate biosynthesis; chorismate from D-erythrose 4-phosphate and phosphoenolpyruvate: step 5/7.</text>
</comment>
<dbReference type="GO" id="GO:0008652">
    <property type="term" value="P:amino acid biosynthetic process"/>
    <property type="evidence" value="ECO:0007669"/>
    <property type="project" value="UniProtKB-KW"/>
</dbReference>
<sequence>MEDREIPLREKSIVFIGFMGVGKTTIGSRVAKRLYRDFYDTDVEIEKEFGMPVTKIFETVGEETFRKKEKEMIIRLCKQRLNIISLGGGAFLQKEIKDVCLKNCLVFFLDLSWESWKDRISLIIDSRPVIQGRTLEEIEELFYKRQEIYSVHHSRVPLDHLEIEETADYIADSIKLAWELYEPQK</sequence>
<name>A0A3S0L4W8_9BACI</name>
<dbReference type="SUPFAM" id="SSF52540">
    <property type="entry name" value="P-loop containing nucleoside triphosphate hydrolases"/>
    <property type="match status" value="1"/>
</dbReference>
<evidence type="ECO:0000256" key="8">
    <source>
        <dbReference type="ARBA" id="ARBA00022840"/>
    </source>
</evidence>
<dbReference type="GO" id="GO:0009423">
    <property type="term" value="P:chorismate biosynthetic process"/>
    <property type="evidence" value="ECO:0007669"/>
    <property type="project" value="UniProtKB-UniRule"/>
</dbReference>
<proteinExistence type="inferred from homology"/>
<evidence type="ECO:0000256" key="6">
    <source>
        <dbReference type="ARBA" id="ARBA00022741"/>
    </source>
</evidence>
<dbReference type="PRINTS" id="PR01100">
    <property type="entry name" value="SHIKIMTKNASE"/>
</dbReference>
<organism evidence="12 13">
    <name type="scientific">Bacillus yapensis</name>
    <dbReference type="NCBI Taxonomy" id="2492960"/>
    <lineage>
        <taxon>Bacteria</taxon>
        <taxon>Bacillati</taxon>
        <taxon>Bacillota</taxon>
        <taxon>Bacilli</taxon>
        <taxon>Bacillales</taxon>
        <taxon>Bacillaceae</taxon>
        <taxon>Bacillus</taxon>
    </lineage>
</organism>
<keyword evidence="5 11" id="KW-0808">Transferase</keyword>
<dbReference type="InterPro" id="IPR027417">
    <property type="entry name" value="P-loop_NTPase"/>
</dbReference>
<dbReference type="GO" id="GO:0000287">
    <property type="term" value="F:magnesium ion binding"/>
    <property type="evidence" value="ECO:0007669"/>
    <property type="project" value="UniProtKB-UniRule"/>
</dbReference>
<dbReference type="InterPro" id="IPR023000">
    <property type="entry name" value="Shikimate_kinase_CS"/>
</dbReference>
<comment type="caution">
    <text evidence="11">Lacks conserved residue(s) required for the propagation of feature annotation.</text>
</comment>
<evidence type="ECO:0000256" key="10">
    <source>
        <dbReference type="ARBA" id="ARBA00048567"/>
    </source>
</evidence>
<comment type="catalytic activity">
    <reaction evidence="10 11">
        <text>shikimate + ATP = 3-phosphoshikimate + ADP + H(+)</text>
        <dbReference type="Rhea" id="RHEA:13121"/>
        <dbReference type="ChEBI" id="CHEBI:15378"/>
        <dbReference type="ChEBI" id="CHEBI:30616"/>
        <dbReference type="ChEBI" id="CHEBI:36208"/>
        <dbReference type="ChEBI" id="CHEBI:145989"/>
        <dbReference type="ChEBI" id="CHEBI:456216"/>
        <dbReference type="EC" id="2.7.1.71"/>
    </reaction>
</comment>
<keyword evidence="9 11" id="KW-0057">Aromatic amino acid biosynthesis</keyword>
<feature type="binding site" evidence="11">
    <location>
        <position position="88"/>
    </location>
    <ligand>
        <name>substrate</name>
    </ligand>
</feature>
<dbReference type="GO" id="GO:0004765">
    <property type="term" value="F:shikimate kinase activity"/>
    <property type="evidence" value="ECO:0007669"/>
    <property type="project" value="UniProtKB-UniRule"/>
</dbReference>
<evidence type="ECO:0000313" key="12">
    <source>
        <dbReference type="EMBL" id="RTR27116.1"/>
    </source>
</evidence>
<gene>
    <name evidence="11" type="primary">aroK</name>
    <name evidence="12" type="ORF">EKG37_19720</name>
</gene>
<accession>A0A3S0L4W8</accession>
<feature type="binding site" evidence="11">
    <location>
        <position position="145"/>
    </location>
    <ligand>
        <name>substrate</name>
    </ligand>
</feature>
<feature type="binding site" evidence="11">
    <location>
        <begin position="20"/>
        <end position="25"/>
    </location>
    <ligand>
        <name>ATP</name>
        <dbReference type="ChEBI" id="CHEBI:30616"/>
    </ligand>
</feature>
<reference evidence="12 13" key="1">
    <citation type="submission" date="2018-12" db="EMBL/GenBank/DDBJ databases">
        <title>Bacillus yapensis draft genome sequence.</title>
        <authorList>
            <person name="Yu L."/>
            <person name="Xu X."/>
            <person name="Tang X."/>
        </authorList>
    </citation>
    <scope>NUCLEOTIDE SEQUENCE [LARGE SCALE GENOMIC DNA]</scope>
    <source>
        <strain evidence="12 13">XXST-01</strain>
    </source>
</reference>
<dbReference type="HAMAP" id="MF_00109">
    <property type="entry name" value="Shikimate_kinase"/>
    <property type="match status" value="1"/>
</dbReference>
<dbReference type="InterPro" id="IPR031322">
    <property type="entry name" value="Shikimate/glucono_kinase"/>
</dbReference>
<dbReference type="EMBL" id="RXNT01000020">
    <property type="protein sequence ID" value="RTR27116.1"/>
    <property type="molecule type" value="Genomic_DNA"/>
</dbReference>
<evidence type="ECO:0000256" key="7">
    <source>
        <dbReference type="ARBA" id="ARBA00022777"/>
    </source>
</evidence>
<comment type="caution">
    <text evidence="12">The sequence shown here is derived from an EMBL/GenBank/DDBJ whole genome shotgun (WGS) entry which is preliminary data.</text>
</comment>
<keyword evidence="11" id="KW-0479">Metal-binding</keyword>
<dbReference type="EC" id="2.7.1.71" evidence="3 11"/>
<dbReference type="PANTHER" id="PTHR21087">
    <property type="entry name" value="SHIKIMATE KINASE"/>
    <property type="match status" value="1"/>
</dbReference>
<keyword evidence="11" id="KW-0963">Cytoplasm</keyword>
<comment type="similarity">
    <text evidence="2 11">Belongs to the shikimate kinase family.</text>
</comment>
<keyword evidence="13" id="KW-1185">Reference proteome</keyword>
<evidence type="ECO:0000256" key="9">
    <source>
        <dbReference type="ARBA" id="ARBA00023141"/>
    </source>
</evidence>
<evidence type="ECO:0000256" key="2">
    <source>
        <dbReference type="ARBA" id="ARBA00006997"/>
    </source>
</evidence>
<keyword evidence="11" id="KW-0460">Magnesium</keyword>
<comment type="function">
    <text evidence="11">Catalyzes the specific phosphorylation of the 3-hydroxyl group of shikimic acid using ATP as a cosubstrate.</text>
</comment>
<evidence type="ECO:0000256" key="4">
    <source>
        <dbReference type="ARBA" id="ARBA00022605"/>
    </source>
</evidence>
<comment type="subunit">
    <text evidence="11">Monomer.</text>
</comment>
<protein>
    <recommendedName>
        <fullName evidence="3 11">Shikimate kinase</fullName>
        <shortName evidence="11">SK</shortName>
        <ecNumber evidence="3 11">2.7.1.71</ecNumber>
    </recommendedName>
</protein>
<keyword evidence="7 11" id="KW-0418">Kinase</keyword>
<feature type="binding site" evidence="11">
    <location>
        <position position="66"/>
    </location>
    <ligand>
        <name>substrate</name>
    </ligand>
</feature>
<evidence type="ECO:0000313" key="13">
    <source>
        <dbReference type="Proteomes" id="UP000271374"/>
    </source>
</evidence>
<evidence type="ECO:0000256" key="5">
    <source>
        <dbReference type="ARBA" id="ARBA00022679"/>
    </source>
</evidence>
<comment type="cofactor">
    <cofactor evidence="11">
        <name>Mg(2+)</name>
        <dbReference type="ChEBI" id="CHEBI:18420"/>
    </cofactor>
    <text evidence="11">Binds 1 Mg(2+) ion per subunit.</text>
</comment>
<feature type="binding site" evidence="11">
    <location>
        <position position="24"/>
    </location>
    <ligand>
        <name>Mg(2+)</name>
        <dbReference type="ChEBI" id="CHEBI:18420"/>
    </ligand>
</feature>
<dbReference type="AlphaFoldDB" id="A0A3S0L4W8"/>
<dbReference type="PROSITE" id="PS01128">
    <property type="entry name" value="SHIKIMATE_KINASE"/>
    <property type="match status" value="1"/>
</dbReference>
<feature type="binding site" evidence="11">
    <location>
        <position position="127"/>
    </location>
    <ligand>
        <name>ATP</name>
        <dbReference type="ChEBI" id="CHEBI:30616"/>
    </ligand>
</feature>
<keyword evidence="4 11" id="KW-0028">Amino-acid biosynthesis</keyword>